<gene>
    <name evidence="1" type="ORF">CLOSAC_38000</name>
</gene>
<name>A0A1S8MSW5_CLOSA</name>
<organism evidence="1 2">
    <name type="scientific">Clostridium saccharobutylicum</name>
    <dbReference type="NCBI Taxonomy" id="169679"/>
    <lineage>
        <taxon>Bacteria</taxon>
        <taxon>Bacillati</taxon>
        <taxon>Bacillota</taxon>
        <taxon>Clostridia</taxon>
        <taxon>Eubacteriales</taxon>
        <taxon>Clostridiaceae</taxon>
        <taxon>Clostridium</taxon>
    </lineage>
</organism>
<dbReference type="Proteomes" id="UP000191154">
    <property type="component" value="Unassembled WGS sequence"/>
</dbReference>
<dbReference type="STRING" id="169679.CSACC_30570"/>
<comment type="caution">
    <text evidence="1">The sequence shown here is derived from an EMBL/GenBank/DDBJ whole genome shotgun (WGS) entry which is preliminary data.</text>
</comment>
<protein>
    <submittedName>
        <fullName evidence="1">Uncharacterized protein</fullName>
    </submittedName>
</protein>
<proteinExistence type="predicted"/>
<dbReference type="EMBL" id="LZYZ01000008">
    <property type="protein sequence ID" value="OOM07271.1"/>
    <property type="molecule type" value="Genomic_DNA"/>
</dbReference>
<evidence type="ECO:0000313" key="2">
    <source>
        <dbReference type="Proteomes" id="UP000191154"/>
    </source>
</evidence>
<dbReference type="RefSeq" id="WP_077866829.1">
    <property type="nucleotide sequence ID" value="NZ_LZYZ01000008.1"/>
</dbReference>
<dbReference type="AlphaFoldDB" id="A0A1S8MSW5"/>
<reference evidence="1 2" key="1">
    <citation type="submission" date="2016-05" db="EMBL/GenBank/DDBJ databases">
        <title>Microbial solvent formation.</title>
        <authorList>
            <person name="Poehlein A."/>
            <person name="Montoya Solano J.D."/>
            <person name="Flitsch S."/>
            <person name="Krabben P."/>
            <person name="Duerre P."/>
            <person name="Daniel R."/>
        </authorList>
    </citation>
    <scope>NUCLEOTIDE SEQUENCE [LARGE SCALE GENOMIC DNA]</scope>
    <source>
        <strain evidence="1 2">L1-8</strain>
    </source>
</reference>
<evidence type="ECO:0000313" key="1">
    <source>
        <dbReference type="EMBL" id="OOM07271.1"/>
    </source>
</evidence>
<accession>A0A1S8MSW5</accession>
<sequence>MDSLPIIDYLEDNNLAEVEEIKKTRDYVLIKFYYDFDKDELNAAKSYSNDESDFEAESDEWFNEYYIPYLKDIAVDNVESIIEEIMDEFEIEGKYKEFGMENGDNEYFKFIAVFSAELDDSELDDILNDYYK</sequence>